<dbReference type="RefSeq" id="WP_097837058.1">
    <property type="nucleotide sequence ID" value="NZ_NUAS01000130.1"/>
</dbReference>
<comment type="similarity">
    <text evidence="2">Belongs to the EamA transporter family.</text>
</comment>
<dbReference type="SUPFAM" id="SSF103481">
    <property type="entry name" value="Multidrug resistance efflux transporter EmrE"/>
    <property type="match status" value="1"/>
</dbReference>
<name>A0A2C3X5U0_9BACI</name>
<comment type="caution">
    <text evidence="3">The sequence shown here is derived from an EMBL/GenBank/DDBJ whole genome shotgun (WGS) entry which is preliminary data.</text>
</comment>
<dbReference type="InterPro" id="IPR000620">
    <property type="entry name" value="EamA_dom"/>
</dbReference>
<reference evidence="3 4" key="1">
    <citation type="submission" date="2017-09" db="EMBL/GenBank/DDBJ databases">
        <title>Large-scale bioinformatics analysis of Bacillus genomes uncovers conserved roles of natural products in bacterial physiology.</title>
        <authorList>
            <consortium name="Agbiome Team Llc"/>
            <person name="Bleich R.M."/>
            <person name="Grubbs K.J."/>
            <person name="Santa Maria K.C."/>
            <person name="Allen S.E."/>
            <person name="Farag S."/>
            <person name="Shank E.A."/>
            <person name="Bowers A."/>
        </authorList>
    </citation>
    <scope>NUCLEOTIDE SEQUENCE [LARGE SCALE GENOMIC DNA]</scope>
    <source>
        <strain evidence="3 4">AFS009893</strain>
    </source>
</reference>
<dbReference type="InterPro" id="IPR037185">
    <property type="entry name" value="EmrE-like"/>
</dbReference>
<dbReference type="AlphaFoldDB" id="A0A2C3X5U0"/>
<evidence type="ECO:0000313" key="4">
    <source>
        <dbReference type="Proteomes" id="UP000219775"/>
    </source>
</evidence>
<evidence type="ECO:0000256" key="1">
    <source>
        <dbReference type="ARBA" id="ARBA00004127"/>
    </source>
</evidence>
<dbReference type="Proteomes" id="UP000219775">
    <property type="component" value="Unassembled WGS sequence"/>
</dbReference>
<organism evidence="3 4">
    <name type="scientific">Bacillus pseudomycoides</name>
    <dbReference type="NCBI Taxonomy" id="64104"/>
    <lineage>
        <taxon>Bacteria</taxon>
        <taxon>Bacillati</taxon>
        <taxon>Bacillota</taxon>
        <taxon>Bacilli</taxon>
        <taxon>Bacillales</taxon>
        <taxon>Bacillaceae</taxon>
        <taxon>Bacillus</taxon>
        <taxon>Bacillus cereus group</taxon>
    </lineage>
</organism>
<dbReference type="EMBL" id="NUDP01000019">
    <property type="protein sequence ID" value="PEM71838.1"/>
    <property type="molecule type" value="Genomic_DNA"/>
</dbReference>
<proteinExistence type="inferred from homology"/>
<dbReference type="Pfam" id="PF00892">
    <property type="entry name" value="EamA"/>
    <property type="match status" value="1"/>
</dbReference>
<gene>
    <name evidence="3" type="ORF">CN613_04125</name>
</gene>
<evidence type="ECO:0000256" key="2">
    <source>
        <dbReference type="ARBA" id="ARBA00007362"/>
    </source>
</evidence>
<accession>A0A2C3X5U0</accession>
<protein>
    <submittedName>
        <fullName evidence="3">Uncharacterized protein</fullName>
    </submittedName>
</protein>
<comment type="subcellular location">
    <subcellularLocation>
        <location evidence="1">Endomembrane system</location>
        <topology evidence="1">Multi-pass membrane protein</topology>
    </subcellularLocation>
</comment>
<sequence length="82" mass="9347">MNQLTFLPKIDRKPTRVGLLLGTEPVFAALFAVIIGDEHLSLLQWIGGTLIVIATYYGRYLENSKEKKTKEKYLFSTLFKVV</sequence>
<evidence type="ECO:0000313" key="3">
    <source>
        <dbReference type="EMBL" id="PEM71838.1"/>
    </source>
</evidence>
<dbReference type="GO" id="GO:0016020">
    <property type="term" value="C:membrane"/>
    <property type="evidence" value="ECO:0007669"/>
    <property type="project" value="InterPro"/>
</dbReference>